<dbReference type="InterPro" id="IPR035979">
    <property type="entry name" value="RBD_domain_sf"/>
</dbReference>
<keyword evidence="9" id="KW-0687">Ribonucleoprotein</keyword>
<dbReference type="InterPro" id="IPR000504">
    <property type="entry name" value="RRM_dom"/>
</dbReference>
<dbReference type="PROSITE" id="PS50102">
    <property type="entry name" value="RRM"/>
    <property type="match status" value="2"/>
</dbReference>
<comment type="similarity">
    <text evidence="2">Belongs to the RRM U1 A/B'' family.</text>
</comment>
<comment type="subcellular location">
    <subcellularLocation>
        <location evidence="1">Nucleus</location>
    </subcellularLocation>
</comment>
<feature type="domain" description="RRM" evidence="12">
    <location>
        <begin position="183"/>
        <end position="258"/>
    </location>
</feature>
<reference evidence="13 14" key="1">
    <citation type="submission" date="2023-08" db="EMBL/GenBank/DDBJ databases">
        <title>Black Yeasts Isolated from many extreme environments.</title>
        <authorList>
            <person name="Coleine C."/>
            <person name="Stajich J.E."/>
            <person name="Selbmann L."/>
        </authorList>
    </citation>
    <scope>NUCLEOTIDE SEQUENCE [LARGE SCALE GENOMIC DNA]</scope>
    <source>
        <strain evidence="13 14">CCFEE 5910</strain>
    </source>
</reference>
<dbReference type="GO" id="GO:0005681">
    <property type="term" value="C:spliceosomal complex"/>
    <property type="evidence" value="ECO:0007669"/>
    <property type="project" value="UniProtKB-KW"/>
</dbReference>
<evidence type="ECO:0000313" key="13">
    <source>
        <dbReference type="EMBL" id="KAK5083457.1"/>
    </source>
</evidence>
<evidence type="ECO:0000256" key="9">
    <source>
        <dbReference type="ARBA" id="ARBA00023274"/>
    </source>
</evidence>
<evidence type="ECO:0000256" key="3">
    <source>
        <dbReference type="ARBA" id="ARBA00022664"/>
    </source>
</evidence>
<dbReference type="EMBL" id="JAVRRJ010000006">
    <property type="protein sequence ID" value="KAK5083457.1"/>
    <property type="molecule type" value="Genomic_DNA"/>
</dbReference>
<dbReference type="Pfam" id="PF00076">
    <property type="entry name" value="RRM_1"/>
    <property type="match status" value="2"/>
</dbReference>
<evidence type="ECO:0000256" key="4">
    <source>
        <dbReference type="ARBA" id="ARBA00022728"/>
    </source>
</evidence>
<protein>
    <recommendedName>
        <fullName evidence="12">RRM domain-containing protein</fullName>
    </recommendedName>
</protein>
<evidence type="ECO:0000256" key="5">
    <source>
        <dbReference type="ARBA" id="ARBA00022737"/>
    </source>
</evidence>
<evidence type="ECO:0000259" key="12">
    <source>
        <dbReference type="PROSITE" id="PS50102"/>
    </source>
</evidence>
<dbReference type="GO" id="GO:0006397">
    <property type="term" value="P:mRNA processing"/>
    <property type="evidence" value="ECO:0007669"/>
    <property type="project" value="UniProtKB-KW"/>
</dbReference>
<proteinExistence type="inferred from homology"/>
<keyword evidence="6 10" id="KW-0694">RNA-binding</keyword>
<sequence>MATALQNGPVTTVYAQNLEERIKIPALTEALTEIFSEYGTIIDLVAKSNLKSKGQAFIVFDNADSAAKAIEEINGFELFGKPMKLDFARSRSDATVKQQEGDGGLERWKRGRLAEKERKQAAEKVGVTASAAGAKRPLGGQPTQPAAAVDGGRPAKTQKGAGLKGSSANASAVIPDEYLPPNKILFLRDIPDSYDADGLSRIFSRFEGFREVRLVPGRRGIAFVEYEAEVGAISAKEATSGMQLGDEGKGIRVTYQRA</sequence>
<dbReference type="GO" id="GO:0030532">
    <property type="term" value="C:small nuclear ribonucleoprotein complex"/>
    <property type="evidence" value="ECO:0007669"/>
    <property type="project" value="UniProtKB-ARBA"/>
</dbReference>
<name>A0AAN7SXI1_9EURO</name>
<evidence type="ECO:0000256" key="2">
    <source>
        <dbReference type="ARBA" id="ARBA00007243"/>
    </source>
</evidence>
<dbReference type="PANTHER" id="PTHR10501">
    <property type="entry name" value="U1 SMALL NUCLEAR RIBONUCLEOPROTEIN A/U2 SMALL NUCLEAR RIBONUCLEOPROTEIN B"/>
    <property type="match status" value="1"/>
</dbReference>
<keyword evidence="4" id="KW-0747">Spliceosome</keyword>
<comment type="caution">
    <text evidence="13">The sequence shown here is derived from an EMBL/GenBank/DDBJ whole genome shotgun (WGS) entry which is preliminary data.</text>
</comment>
<dbReference type="FunFam" id="3.30.70.330:FF:000029">
    <property type="entry name" value="U2 small nuclear ribonucleoprotein B"/>
    <property type="match status" value="1"/>
</dbReference>
<evidence type="ECO:0000256" key="6">
    <source>
        <dbReference type="ARBA" id="ARBA00022884"/>
    </source>
</evidence>
<keyword evidence="14" id="KW-1185">Reference proteome</keyword>
<evidence type="ECO:0000256" key="8">
    <source>
        <dbReference type="ARBA" id="ARBA00023242"/>
    </source>
</evidence>
<evidence type="ECO:0000256" key="7">
    <source>
        <dbReference type="ARBA" id="ARBA00023187"/>
    </source>
</evidence>
<dbReference type="FunFam" id="3.30.70.330:FF:000039">
    <property type="entry name" value="U1 small nuclear ribonucleoprotein A"/>
    <property type="match status" value="1"/>
</dbReference>
<feature type="domain" description="RRM" evidence="12">
    <location>
        <begin position="11"/>
        <end position="90"/>
    </location>
</feature>
<dbReference type="CDD" id="cd12247">
    <property type="entry name" value="RRM2_U1A_like"/>
    <property type="match status" value="1"/>
</dbReference>
<evidence type="ECO:0000256" key="1">
    <source>
        <dbReference type="ARBA" id="ARBA00004123"/>
    </source>
</evidence>
<keyword evidence="8" id="KW-0539">Nucleus</keyword>
<accession>A0AAN7SXI1</accession>
<evidence type="ECO:0000256" key="10">
    <source>
        <dbReference type="PROSITE-ProRule" id="PRU00176"/>
    </source>
</evidence>
<keyword evidence="5" id="KW-0677">Repeat</keyword>
<dbReference type="AlphaFoldDB" id="A0AAN7SXI1"/>
<organism evidence="13 14">
    <name type="scientific">Lithohypha guttulata</name>
    <dbReference type="NCBI Taxonomy" id="1690604"/>
    <lineage>
        <taxon>Eukaryota</taxon>
        <taxon>Fungi</taxon>
        <taxon>Dikarya</taxon>
        <taxon>Ascomycota</taxon>
        <taxon>Pezizomycotina</taxon>
        <taxon>Eurotiomycetes</taxon>
        <taxon>Chaetothyriomycetidae</taxon>
        <taxon>Chaetothyriales</taxon>
        <taxon>Trichomeriaceae</taxon>
        <taxon>Lithohypha</taxon>
    </lineage>
</organism>
<keyword evidence="7" id="KW-0508">mRNA splicing</keyword>
<feature type="region of interest" description="Disordered" evidence="11">
    <location>
        <begin position="119"/>
        <end position="167"/>
    </location>
</feature>
<dbReference type="SUPFAM" id="SSF54928">
    <property type="entry name" value="RNA-binding domain, RBD"/>
    <property type="match status" value="1"/>
</dbReference>
<dbReference type="GO" id="GO:0003723">
    <property type="term" value="F:RNA binding"/>
    <property type="evidence" value="ECO:0007669"/>
    <property type="project" value="UniProtKB-UniRule"/>
</dbReference>
<evidence type="ECO:0000256" key="11">
    <source>
        <dbReference type="SAM" id="MobiDB-lite"/>
    </source>
</evidence>
<dbReference type="InterPro" id="IPR012677">
    <property type="entry name" value="Nucleotide-bd_a/b_plait_sf"/>
</dbReference>
<dbReference type="SMART" id="SM00360">
    <property type="entry name" value="RRM"/>
    <property type="match status" value="2"/>
</dbReference>
<dbReference type="GO" id="GO:0008380">
    <property type="term" value="P:RNA splicing"/>
    <property type="evidence" value="ECO:0007669"/>
    <property type="project" value="UniProtKB-KW"/>
</dbReference>
<dbReference type="Proteomes" id="UP001309876">
    <property type="component" value="Unassembled WGS sequence"/>
</dbReference>
<dbReference type="Gene3D" id="3.30.70.330">
    <property type="match status" value="2"/>
</dbReference>
<evidence type="ECO:0000313" key="14">
    <source>
        <dbReference type="Proteomes" id="UP001309876"/>
    </source>
</evidence>
<keyword evidence="3" id="KW-0507">mRNA processing</keyword>
<gene>
    <name evidence="13" type="ORF">LTR05_005959</name>
</gene>